<feature type="region of interest" description="Disordered" evidence="1">
    <location>
        <begin position="1"/>
        <end position="20"/>
    </location>
</feature>
<evidence type="ECO:0000256" key="1">
    <source>
        <dbReference type="SAM" id="MobiDB-lite"/>
    </source>
</evidence>
<reference evidence="2" key="2">
    <citation type="submission" date="2021-12" db="EMBL/GenBank/DDBJ databases">
        <title>Resequencing data analysis of finger millet.</title>
        <authorList>
            <person name="Hatakeyama M."/>
            <person name="Aluri S."/>
            <person name="Balachadran M.T."/>
            <person name="Sivarajan S.R."/>
            <person name="Poveda L."/>
            <person name="Shimizu-Inatsugi R."/>
            <person name="Schlapbach R."/>
            <person name="Sreeman S.M."/>
            <person name="Shimizu K.K."/>
        </authorList>
    </citation>
    <scope>NUCLEOTIDE SEQUENCE</scope>
</reference>
<comment type="caution">
    <text evidence="2">The sequence shown here is derived from an EMBL/GenBank/DDBJ whole genome shotgun (WGS) entry which is preliminary data.</text>
</comment>
<sequence length="70" mass="7734">MRFKARRMARSGQARSGLRRGTPAKFSSIMLFLLTTQPSTDLAPVVSVAVVWTHQMLQAEAEQMRNAADG</sequence>
<keyword evidence="3" id="KW-1185">Reference proteome</keyword>
<proteinExistence type="predicted"/>
<gene>
    <name evidence="2" type="primary">ga29897</name>
    <name evidence="2" type="ORF">PR202_ga29897</name>
</gene>
<reference evidence="2" key="1">
    <citation type="journal article" date="2018" name="DNA Res.">
        <title>Multiple hybrid de novo genome assembly of finger millet, an orphan allotetraploid crop.</title>
        <authorList>
            <person name="Hatakeyama M."/>
            <person name="Aluri S."/>
            <person name="Balachadran M.T."/>
            <person name="Sivarajan S.R."/>
            <person name="Patrignani A."/>
            <person name="Gruter S."/>
            <person name="Poveda L."/>
            <person name="Shimizu-Inatsugi R."/>
            <person name="Baeten J."/>
            <person name="Francoijs K.J."/>
            <person name="Nataraja K.N."/>
            <person name="Reddy Y.A.N."/>
            <person name="Phadnis S."/>
            <person name="Ravikumar R.L."/>
            <person name="Schlapbach R."/>
            <person name="Sreeman S.M."/>
            <person name="Shimizu K.K."/>
        </authorList>
    </citation>
    <scope>NUCLEOTIDE SEQUENCE</scope>
</reference>
<protein>
    <submittedName>
        <fullName evidence="2">Uncharacterized protein</fullName>
    </submittedName>
</protein>
<name>A0AAV5DMC6_ELECO</name>
<dbReference type="AlphaFoldDB" id="A0AAV5DMC6"/>
<accession>A0AAV5DMC6</accession>
<dbReference type="EMBL" id="BQKI01000019">
    <property type="protein sequence ID" value="GJN11687.1"/>
    <property type="molecule type" value="Genomic_DNA"/>
</dbReference>
<evidence type="ECO:0000313" key="3">
    <source>
        <dbReference type="Proteomes" id="UP001054889"/>
    </source>
</evidence>
<evidence type="ECO:0000313" key="2">
    <source>
        <dbReference type="EMBL" id="GJN11687.1"/>
    </source>
</evidence>
<dbReference type="Proteomes" id="UP001054889">
    <property type="component" value="Unassembled WGS sequence"/>
</dbReference>
<organism evidence="2 3">
    <name type="scientific">Eleusine coracana subsp. coracana</name>
    <dbReference type="NCBI Taxonomy" id="191504"/>
    <lineage>
        <taxon>Eukaryota</taxon>
        <taxon>Viridiplantae</taxon>
        <taxon>Streptophyta</taxon>
        <taxon>Embryophyta</taxon>
        <taxon>Tracheophyta</taxon>
        <taxon>Spermatophyta</taxon>
        <taxon>Magnoliopsida</taxon>
        <taxon>Liliopsida</taxon>
        <taxon>Poales</taxon>
        <taxon>Poaceae</taxon>
        <taxon>PACMAD clade</taxon>
        <taxon>Chloridoideae</taxon>
        <taxon>Cynodonteae</taxon>
        <taxon>Eleusininae</taxon>
        <taxon>Eleusine</taxon>
    </lineage>
</organism>